<evidence type="ECO:0000256" key="1">
    <source>
        <dbReference type="ARBA" id="ARBA00013160"/>
    </source>
</evidence>
<evidence type="ECO:0000256" key="8">
    <source>
        <dbReference type="NCBIfam" id="TIGR00234"/>
    </source>
</evidence>
<sequence>MDEKIQQTLTRGVENIFPNKEFLQKELASGRKLRIYYGIDPTGPTLHIGHCCTLLKLRDFQELGHQIIFLIGGFTATIGDPTDKNATRVKQTFEDVKENARLYKEQAGRVLDMDKVEFRDNSEWFGKMGFADVLELASEFTVSRLLERDMFQKRVSAGEPVYLHELMYPTMQGYDSLALEADVEVGGNDQTFNMLAGRDLLARRGKEKFVVAGKLLTDPTGKKMGKTEGNMVALTDTPVDMFGKVMSWPDTLLPLAFEICTRLPLVEVENILAGNQKDAKMRLGEEIVNLFASGGGDVARRDWTNTFVNKGVPEDTKTAIVSPADKLLDVLLEHGLVPSKAQFRRLVDEGAIRILDQDGKEEGRVSDYDTRAPTDRVIKVGKLRFLRVVGSRD</sequence>
<keyword evidence="2 10" id="KW-0436">Ligase</keyword>
<dbReference type="Proteomes" id="UP000230833">
    <property type="component" value="Unassembled WGS sequence"/>
</dbReference>
<comment type="caution">
    <text evidence="11">The sequence shown here is derived from an EMBL/GenBank/DDBJ whole genome shotgun (WGS) entry which is preliminary data.</text>
</comment>
<protein>
    <recommendedName>
        <fullName evidence="1 8">Tyrosine--tRNA ligase</fullName>
        <ecNumber evidence="1 8">6.1.1.1</ecNumber>
    </recommendedName>
</protein>
<dbReference type="Gene3D" id="3.10.290.10">
    <property type="entry name" value="RNA-binding S4 domain"/>
    <property type="match status" value="1"/>
</dbReference>
<accession>A0A2H0RIL7</accession>
<dbReference type="InterPro" id="IPR002307">
    <property type="entry name" value="Tyr-tRNA-ligase"/>
</dbReference>
<keyword evidence="9" id="KW-0694">RNA-binding</keyword>
<dbReference type="InterPro" id="IPR001412">
    <property type="entry name" value="aa-tRNA-synth_I_CS"/>
</dbReference>
<dbReference type="GO" id="GO:0003723">
    <property type="term" value="F:RNA binding"/>
    <property type="evidence" value="ECO:0007669"/>
    <property type="project" value="UniProtKB-KW"/>
</dbReference>
<keyword evidence="6 10" id="KW-0030">Aminoacyl-tRNA synthetase</keyword>
<evidence type="ECO:0000313" key="11">
    <source>
        <dbReference type="EMBL" id="PIR46256.1"/>
    </source>
</evidence>
<dbReference type="PANTHER" id="PTHR11766:SF1">
    <property type="entry name" value="TYROSINE--TRNA LIGASE"/>
    <property type="match status" value="1"/>
</dbReference>
<gene>
    <name evidence="11" type="primary">tyrS</name>
    <name evidence="11" type="ORF">COV07_04500</name>
</gene>
<dbReference type="InterPro" id="IPR014729">
    <property type="entry name" value="Rossmann-like_a/b/a_fold"/>
</dbReference>
<dbReference type="GO" id="GO:0004831">
    <property type="term" value="F:tyrosine-tRNA ligase activity"/>
    <property type="evidence" value="ECO:0007669"/>
    <property type="project" value="UniProtKB-UniRule"/>
</dbReference>
<dbReference type="InterPro" id="IPR002305">
    <property type="entry name" value="aa-tRNA-synth_Ic"/>
</dbReference>
<dbReference type="GO" id="GO:0005524">
    <property type="term" value="F:ATP binding"/>
    <property type="evidence" value="ECO:0007669"/>
    <property type="project" value="UniProtKB-KW"/>
</dbReference>
<evidence type="ECO:0000256" key="4">
    <source>
        <dbReference type="ARBA" id="ARBA00022840"/>
    </source>
</evidence>
<dbReference type="EC" id="6.1.1.1" evidence="1 8"/>
<dbReference type="InterPro" id="IPR024088">
    <property type="entry name" value="Tyr-tRNA-ligase_bac-type"/>
</dbReference>
<dbReference type="Gene3D" id="1.10.240.10">
    <property type="entry name" value="Tyrosyl-Transfer RNA Synthetase"/>
    <property type="match status" value="1"/>
</dbReference>
<dbReference type="Pfam" id="PF00579">
    <property type="entry name" value="tRNA-synt_1b"/>
    <property type="match status" value="1"/>
</dbReference>
<reference evidence="11 12" key="1">
    <citation type="submission" date="2017-09" db="EMBL/GenBank/DDBJ databases">
        <title>Depth-based differentiation of microbial function through sediment-hosted aquifers and enrichment of novel symbionts in the deep terrestrial subsurface.</title>
        <authorList>
            <person name="Probst A.J."/>
            <person name="Ladd B."/>
            <person name="Jarett J.K."/>
            <person name="Geller-Mcgrath D.E."/>
            <person name="Sieber C.M."/>
            <person name="Emerson J.B."/>
            <person name="Anantharaman K."/>
            <person name="Thomas B.C."/>
            <person name="Malmstrom R."/>
            <person name="Stieglmeier M."/>
            <person name="Klingl A."/>
            <person name="Woyke T."/>
            <person name="Ryan C.M."/>
            <person name="Banfield J.F."/>
        </authorList>
    </citation>
    <scope>NUCLEOTIDE SEQUENCE [LARGE SCALE GENOMIC DNA]</scope>
    <source>
        <strain evidence="11">CG10_big_fil_rev_8_21_14_0_10_45_14</strain>
    </source>
</reference>
<name>A0A2H0RIL7_9BACT</name>
<dbReference type="NCBIfam" id="TIGR00234">
    <property type="entry name" value="tyrS"/>
    <property type="match status" value="1"/>
</dbReference>
<keyword evidence="5 10" id="KW-0648">Protein biosynthesis</keyword>
<dbReference type="CDD" id="cd00805">
    <property type="entry name" value="TyrRS_core"/>
    <property type="match status" value="1"/>
</dbReference>
<keyword evidence="4 10" id="KW-0067">ATP-binding</keyword>
<dbReference type="GO" id="GO:0005829">
    <property type="term" value="C:cytosol"/>
    <property type="evidence" value="ECO:0007669"/>
    <property type="project" value="TreeGrafter"/>
</dbReference>
<proteinExistence type="inferred from homology"/>
<dbReference type="Gene3D" id="3.40.50.620">
    <property type="entry name" value="HUPs"/>
    <property type="match status" value="1"/>
</dbReference>
<evidence type="ECO:0000313" key="12">
    <source>
        <dbReference type="Proteomes" id="UP000230833"/>
    </source>
</evidence>
<dbReference type="EMBL" id="PCYL01000048">
    <property type="protein sequence ID" value="PIR46256.1"/>
    <property type="molecule type" value="Genomic_DNA"/>
</dbReference>
<dbReference type="GO" id="GO:0006437">
    <property type="term" value="P:tyrosyl-tRNA aminoacylation"/>
    <property type="evidence" value="ECO:0007669"/>
    <property type="project" value="UniProtKB-UniRule"/>
</dbReference>
<evidence type="ECO:0000256" key="5">
    <source>
        <dbReference type="ARBA" id="ARBA00022917"/>
    </source>
</evidence>
<dbReference type="SUPFAM" id="SSF52374">
    <property type="entry name" value="Nucleotidylyl transferase"/>
    <property type="match status" value="1"/>
</dbReference>
<evidence type="ECO:0000256" key="10">
    <source>
        <dbReference type="RuleBase" id="RU363036"/>
    </source>
</evidence>
<comment type="similarity">
    <text evidence="10">Belongs to the class-I aminoacyl-tRNA synthetase family.</text>
</comment>
<dbReference type="PROSITE" id="PS50889">
    <property type="entry name" value="S4"/>
    <property type="match status" value="1"/>
</dbReference>
<keyword evidence="3 10" id="KW-0547">Nucleotide-binding</keyword>
<evidence type="ECO:0000256" key="7">
    <source>
        <dbReference type="ARBA" id="ARBA00048248"/>
    </source>
</evidence>
<dbReference type="PROSITE" id="PS00178">
    <property type="entry name" value="AA_TRNA_LIGASE_I"/>
    <property type="match status" value="1"/>
</dbReference>
<evidence type="ECO:0000256" key="6">
    <source>
        <dbReference type="ARBA" id="ARBA00023146"/>
    </source>
</evidence>
<dbReference type="PANTHER" id="PTHR11766">
    <property type="entry name" value="TYROSYL-TRNA SYNTHETASE"/>
    <property type="match status" value="1"/>
</dbReference>
<dbReference type="SUPFAM" id="SSF55174">
    <property type="entry name" value="Alpha-L RNA-binding motif"/>
    <property type="match status" value="1"/>
</dbReference>
<evidence type="ECO:0000256" key="3">
    <source>
        <dbReference type="ARBA" id="ARBA00022741"/>
    </source>
</evidence>
<evidence type="ECO:0000256" key="2">
    <source>
        <dbReference type="ARBA" id="ARBA00022598"/>
    </source>
</evidence>
<dbReference type="PRINTS" id="PR01040">
    <property type="entry name" value="TRNASYNTHTYR"/>
</dbReference>
<organism evidence="11 12">
    <name type="scientific">Candidatus Vogelbacteria bacterium CG10_big_fil_rev_8_21_14_0_10_45_14</name>
    <dbReference type="NCBI Taxonomy" id="1975042"/>
    <lineage>
        <taxon>Bacteria</taxon>
        <taxon>Candidatus Vogeliibacteriota</taxon>
    </lineage>
</organism>
<dbReference type="AlphaFoldDB" id="A0A2H0RIL7"/>
<evidence type="ECO:0000256" key="9">
    <source>
        <dbReference type="PROSITE-ProRule" id="PRU00182"/>
    </source>
</evidence>
<comment type="catalytic activity">
    <reaction evidence="7">
        <text>tRNA(Tyr) + L-tyrosine + ATP = L-tyrosyl-tRNA(Tyr) + AMP + diphosphate + H(+)</text>
        <dbReference type="Rhea" id="RHEA:10220"/>
        <dbReference type="Rhea" id="RHEA-COMP:9706"/>
        <dbReference type="Rhea" id="RHEA-COMP:9707"/>
        <dbReference type="ChEBI" id="CHEBI:15378"/>
        <dbReference type="ChEBI" id="CHEBI:30616"/>
        <dbReference type="ChEBI" id="CHEBI:33019"/>
        <dbReference type="ChEBI" id="CHEBI:58315"/>
        <dbReference type="ChEBI" id="CHEBI:78442"/>
        <dbReference type="ChEBI" id="CHEBI:78536"/>
        <dbReference type="ChEBI" id="CHEBI:456215"/>
        <dbReference type="EC" id="6.1.1.1"/>
    </reaction>
</comment>
<dbReference type="InterPro" id="IPR036986">
    <property type="entry name" value="S4_RNA-bd_sf"/>
</dbReference>